<keyword evidence="1 3" id="KW-0378">Hydrolase</keyword>
<evidence type="ECO:0000313" key="4">
    <source>
        <dbReference type="Proteomes" id="UP001595850"/>
    </source>
</evidence>
<organism evidence="3 4">
    <name type="scientific">Planomonospora corallina</name>
    <dbReference type="NCBI Taxonomy" id="1806052"/>
    <lineage>
        <taxon>Bacteria</taxon>
        <taxon>Bacillati</taxon>
        <taxon>Actinomycetota</taxon>
        <taxon>Actinomycetes</taxon>
        <taxon>Streptosporangiales</taxon>
        <taxon>Streptosporangiaceae</taxon>
        <taxon>Planomonospora</taxon>
    </lineage>
</organism>
<dbReference type="InterPro" id="IPR050266">
    <property type="entry name" value="AB_hydrolase_sf"/>
</dbReference>
<evidence type="ECO:0000256" key="1">
    <source>
        <dbReference type="ARBA" id="ARBA00022801"/>
    </source>
</evidence>
<dbReference type="Proteomes" id="UP001595850">
    <property type="component" value="Unassembled WGS sequence"/>
</dbReference>
<accession>A0ABV8IFS5</accession>
<dbReference type="SUPFAM" id="SSF53474">
    <property type="entry name" value="alpha/beta-Hydrolases"/>
    <property type="match status" value="1"/>
</dbReference>
<gene>
    <name evidence="3" type="ORF">ACFOWE_32830</name>
</gene>
<sequence length="255" mass="26960">MHVTQVHPSGARMRWLELPGTEPARVYVHGLGAMSAPYFTRVACHPLLAGHRSLLVDLLGFGLSDRPADFGYTLGEHADALARMMEAAGVTGARLIGHSMGGSIAVVLASRHPALVSGLVLVDACLDPFPPEPGHPGGSGIAAYAEEEFLRYGRQEIGERVGPHWWSTMRLADPRALHRSAVGLARGGTPTVRELLLRLEVPRALLYPAQDGPPAGDGDLRAAGVRLVPIPGSGHNITLDNPEAFARAASELPGP</sequence>
<dbReference type="PANTHER" id="PTHR43798">
    <property type="entry name" value="MONOACYLGLYCEROL LIPASE"/>
    <property type="match status" value="1"/>
</dbReference>
<dbReference type="InterPro" id="IPR029058">
    <property type="entry name" value="AB_hydrolase_fold"/>
</dbReference>
<dbReference type="GO" id="GO:0016787">
    <property type="term" value="F:hydrolase activity"/>
    <property type="evidence" value="ECO:0007669"/>
    <property type="project" value="UniProtKB-KW"/>
</dbReference>
<dbReference type="PANTHER" id="PTHR43798:SF31">
    <property type="entry name" value="AB HYDROLASE SUPERFAMILY PROTEIN YCLE"/>
    <property type="match status" value="1"/>
</dbReference>
<dbReference type="Pfam" id="PF00561">
    <property type="entry name" value="Abhydrolase_1"/>
    <property type="match status" value="1"/>
</dbReference>
<comment type="caution">
    <text evidence="3">The sequence shown here is derived from an EMBL/GenBank/DDBJ whole genome shotgun (WGS) entry which is preliminary data.</text>
</comment>
<evidence type="ECO:0000313" key="3">
    <source>
        <dbReference type="EMBL" id="MFC4063089.1"/>
    </source>
</evidence>
<reference evidence="4" key="1">
    <citation type="journal article" date="2019" name="Int. J. Syst. Evol. Microbiol.">
        <title>The Global Catalogue of Microorganisms (GCM) 10K type strain sequencing project: providing services to taxonomists for standard genome sequencing and annotation.</title>
        <authorList>
            <consortium name="The Broad Institute Genomics Platform"/>
            <consortium name="The Broad Institute Genome Sequencing Center for Infectious Disease"/>
            <person name="Wu L."/>
            <person name="Ma J."/>
        </authorList>
    </citation>
    <scope>NUCLEOTIDE SEQUENCE [LARGE SCALE GENOMIC DNA]</scope>
    <source>
        <strain evidence="4">TBRC 4489</strain>
    </source>
</reference>
<dbReference type="InterPro" id="IPR000073">
    <property type="entry name" value="AB_hydrolase_1"/>
</dbReference>
<dbReference type="Gene3D" id="3.40.50.1820">
    <property type="entry name" value="alpha/beta hydrolase"/>
    <property type="match status" value="1"/>
</dbReference>
<protein>
    <submittedName>
        <fullName evidence="3">Alpha/beta fold hydrolase</fullName>
    </submittedName>
</protein>
<feature type="domain" description="AB hydrolase-1" evidence="2">
    <location>
        <begin position="26"/>
        <end position="130"/>
    </location>
</feature>
<proteinExistence type="predicted"/>
<dbReference type="PRINTS" id="PR00111">
    <property type="entry name" value="ABHYDROLASE"/>
</dbReference>
<dbReference type="RefSeq" id="WP_377294777.1">
    <property type="nucleotide sequence ID" value="NZ_JBHSBM010000075.1"/>
</dbReference>
<keyword evidence="4" id="KW-1185">Reference proteome</keyword>
<dbReference type="EMBL" id="JBHSBM010000075">
    <property type="protein sequence ID" value="MFC4063089.1"/>
    <property type="molecule type" value="Genomic_DNA"/>
</dbReference>
<evidence type="ECO:0000259" key="2">
    <source>
        <dbReference type="Pfam" id="PF00561"/>
    </source>
</evidence>
<name>A0ABV8IFS5_9ACTN</name>